<reference evidence="3" key="1">
    <citation type="submission" date="2019-08" db="EMBL/GenBank/DDBJ databases">
        <title>The improved chromosome-level genome for the pearl oyster Pinctada fucata martensii using PacBio sequencing and Hi-C.</title>
        <authorList>
            <person name="Zheng Z."/>
        </authorList>
    </citation>
    <scope>NUCLEOTIDE SEQUENCE</scope>
    <source>
        <strain evidence="3">ZZ-2019</strain>
        <tissue evidence="3">Adductor muscle</tissue>
    </source>
</reference>
<dbReference type="InterPro" id="IPR011042">
    <property type="entry name" value="6-blade_b-propeller_TolB-like"/>
</dbReference>
<evidence type="ECO:0000256" key="1">
    <source>
        <dbReference type="PROSITE-ProRule" id="PRU00024"/>
    </source>
</evidence>
<dbReference type="Proteomes" id="UP001186944">
    <property type="component" value="Unassembled WGS sequence"/>
</dbReference>
<comment type="caution">
    <text evidence="3">The sequence shown here is derived from an EMBL/GenBank/DDBJ whole genome shotgun (WGS) entry which is preliminary data.</text>
</comment>
<dbReference type="AlphaFoldDB" id="A0AA89BZJ3"/>
<dbReference type="InterPro" id="IPR047153">
    <property type="entry name" value="TRIM45/56/19-like"/>
</dbReference>
<accession>A0AA89BZJ3</accession>
<dbReference type="GO" id="GO:0061630">
    <property type="term" value="F:ubiquitin protein ligase activity"/>
    <property type="evidence" value="ECO:0007669"/>
    <property type="project" value="TreeGrafter"/>
</dbReference>
<gene>
    <name evidence="3" type="ORF">FSP39_015963</name>
</gene>
<evidence type="ECO:0000259" key="2">
    <source>
        <dbReference type="PROSITE" id="PS50119"/>
    </source>
</evidence>
<protein>
    <recommendedName>
        <fullName evidence="2">B box-type domain-containing protein</fullName>
    </recommendedName>
</protein>
<evidence type="ECO:0000313" key="3">
    <source>
        <dbReference type="EMBL" id="KAK3100190.1"/>
    </source>
</evidence>
<dbReference type="PANTHER" id="PTHR25462">
    <property type="entry name" value="BONUS, ISOFORM C-RELATED"/>
    <property type="match status" value="1"/>
</dbReference>
<dbReference type="EMBL" id="VSWD01000006">
    <property type="protein sequence ID" value="KAK3100190.1"/>
    <property type="molecule type" value="Genomic_DNA"/>
</dbReference>
<name>A0AA89BZJ3_PINIB</name>
<keyword evidence="1" id="KW-0863">Zinc-finger</keyword>
<dbReference type="GO" id="GO:0008270">
    <property type="term" value="F:zinc ion binding"/>
    <property type="evidence" value="ECO:0007669"/>
    <property type="project" value="UniProtKB-KW"/>
</dbReference>
<proteinExistence type="predicted"/>
<dbReference type="SMART" id="SM00336">
    <property type="entry name" value="BBOX"/>
    <property type="match status" value="1"/>
</dbReference>
<dbReference type="Pfam" id="PF00643">
    <property type="entry name" value="zf-B_box"/>
    <property type="match status" value="1"/>
</dbReference>
<keyword evidence="1" id="KW-0862">Zinc</keyword>
<organism evidence="3 4">
    <name type="scientific">Pinctada imbricata</name>
    <name type="common">Atlantic pearl-oyster</name>
    <name type="synonym">Pinctada martensii</name>
    <dbReference type="NCBI Taxonomy" id="66713"/>
    <lineage>
        <taxon>Eukaryota</taxon>
        <taxon>Metazoa</taxon>
        <taxon>Spiralia</taxon>
        <taxon>Lophotrochozoa</taxon>
        <taxon>Mollusca</taxon>
        <taxon>Bivalvia</taxon>
        <taxon>Autobranchia</taxon>
        <taxon>Pteriomorphia</taxon>
        <taxon>Pterioida</taxon>
        <taxon>Pterioidea</taxon>
        <taxon>Pteriidae</taxon>
        <taxon>Pinctada</taxon>
    </lineage>
</organism>
<dbReference type="SUPFAM" id="SSF57845">
    <property type="entry name" value="B-box zinc-binding domain"/>
    <property type="match status" value="1"/>
</dbReference>
<dbReference type="InterPro" id="IPR000315">
    <property type="entry name" value="Znf_B-box"/>
</dbReference>
<dbReference type="Gene3D" id="2.120.10.30">
    <property type="entry name" value="TolB, C-terminal domain"/>
    <property type="match status" value="1"/>
</dbReference>
<feature type="domain" description="B box-type" evidence="2">
    <location>
        <begin position="15"/>
        <end position="51"/>
    </location>
</feature>
<dbReference type="PROSITE" id="PS50119">
    <property type="entry name" value="ZF_BBOX"/>
    <property type="match status" value="1"/>
</dbReference>
<dbReference type="Gene3D" id="3.30.160.60">
    <property type="entry name" value="Classic Zinc Finger"/>
    <property type="match status" value="1"/>
</dbReference>
<keyword evidence="4" id="KW-1185">Reference proteome</keyword>
<dbReference type="PANTHER" id="PTHR25462:SF296">
    <property type="entry name" value="MEIOTIC P26, ISOFORM F"/>
    <property type="match status" value="1"/>
</dbReference>
<sequence>MATSSEAFQFALRTCENHDQKEIIGYCKTCQEKICSSCIKEEHATHDWETITDILREKKRSLPKECKQIRTTQFPGLRKELRRFDVKIEEANIRFEQNEATLNGSRQRYIRKINRLFDDKINECRQSSDAETQIYQGKRDGLKQKVEFLDEMTTYIDWDIDTLPDHDILDKEKKMREELEKALSYHTDKYTCTTVFIPGLIDVSVLNNMIGEIHSVSVEEKLNIERYSQPIVSINSISDAKAWMIKGRDTTPKLLNNHGEELKCMKTKCTDLIISRSGDFVLTSKNKCTISVFSEDENEIRTIDTKPLQPTQISKTDNDDILLTLVDDGDAYNLKPTSRRIVQRMTLTGKVLHTYEFREDGKTTLFIRPLTTAENKNTNICVVNKLSKNSGELVVLHRDGRIKFTYNGDGLKSTDFNPADVECDSKCHVLVTEFNSRSIYMLCSDGMYLCRLRQYNNLRPYVISLHDDNFWCGFYDGKVKMFKYSN</sequence>
<evidence type="ECO:0000313" key="4">
    <source>
        <dbReference type="Proteomes" id="UP001186944"/>
    </source>
</evidence>
<dbReference type="SUPFAM" id="SSF101898">
    <property type="entry name" value="NHL repeat"/>
    <property type="match status" value="1"/>
</dbReference>
<keyword evidence="1" id="KW-0479">Metal-binding</keyword>